<dbReference type="Pfam" id="PF06140">
    <property type="entry name" value="Ifi-6-16"/>
    <property type="match status" value="1"/>
</dbReference>
<dbReference type="PANTHER" id="PTHR16932">
    <property type="entry name" value="INTERFERON ALPHA-INDUCIBLE PROTEIN 27"/>
    <property type="match status" value="1"/>
</dbReference>
<reference evidence="7 8" key="1">
    <citation type="submission" date="2017-06" db="EMBL/GenBank/DDBJ databases">
        <title>Comparative genomic analysis of Ambrosia Fusariam Clade fungi.</title>
        <authorList>
            <person name="Stajich J.E."/>
            <person name="Carrillo J."/>
            <person name="Kijimoto T."/>
            <person name="Eskalen A."/>
            <person name="O'Donnell K."/>
            <person name="Kasson M."/>
        </authorList>
    </citation>
    <scope>NUCLEOTIDE SEQUENCE [LARGE SCALE GENOMIC DNA]</scope>
    <source>
        <strain evidence="7 8">NRRL62579</strain>
    </source>
</reference>
<dbReference type="AlphaFoldDB" id="A0A428UH92"/>
<dbReference type="Gene3D" id="6.10.110.10">
    <property type="match status" value="2"/>
</dbReference>
<dbReference type="EMBL" id="NKCK01000009">
    <property type="protein sequence ID" value="RSM13667.1"/>
    <property type="molecule type" value="Genomic_DNA"/>
</dbReference>
<evidence type="ECO:0000256" key="6">
    <source>
        <dbReference type="SAM" id="Phobius"/>
    </source>
</evidence>
<evidence type="ECO:0000256" key="1">
    <source>
        <dbReference type="ARBA" id="ARBA00004141"/>
    </source>
</evidence>
<protein>
    <submittedName>
        <fullName evidence="7">Uncharacterized protein</fullName>
    </submittedName>
</protein>
<keyword evidence="5 6" id="KW-0472">Membrane</keyword>
<keyword evidence="3 6" id="KW-0812">Transmembrane</keyword>
<sequence length="171" mass="17093">MMPFLPFLMSPLLSAAGLINQAILNIFGFTNVGVHAGSWAALVQSWIGNVSAGSFFAFFQSAAMGGYATAIMDEIVALGYASVAVHTANLALGFMGFEAGVIGGSFAAFIHSCIGNVAAGSPFAVLQSAGAGGSGMAIVSNVFGLTGLGMTVVGAVGMVGGLASWLGNFVW</sequence>
<evidence type="ECO:0000256" key="2">
    <source>
        <dbReference type="ARBA" id="ARBA00007262"/>
    </source>
</evidence>
<dbReference type="InterPro" id="IPR009311">
    <property type="entry name" value="IFI6/IFI27-like"/>
</dbReference>
<dbReference type="GO" id="GO:0016020">
    <property type="term" value="C:membrane"/>
    <property type="evidence" value="ECO:0007669"/>
    <property type="project" value="UniProtKB-SubCell"/>
</dbReference>
<proteinExistence type="inferred from homology"/>
<dbReference type="PANTHER" id="PTHR16932:SF18">
    <property type="entry name" value="INTERFERON, ALPHA-INDUCIBLE PROTEIN 27-LIKE 2"/>
    <property type="match status" value="1"/>
</dbReference>
<evidence type="ECO:0000313" key="7">
    <source>
        <dbReference type="EMBL" id="RSM13667.1"/>
    </source>
</evidence>
<keyword evidence="4 6" id="KW-1133">Transmembrane helix</keyword>
<feature type="transmembrane region" description="Helical" evidence="6">
    <location>
        <begin position="138"/>
        <end position="166"/>
    </location>
</feature>
<dbReference type="Proteomes" id="UP000287144">
    <property type="component" value="Unassembled WGS sequence"/>
</dbReference>
<dbReference type="InterPro" id="IPR038213">
    <property type="entry name" value="IFI6/IFI27-like_sf"/>
</dbReference>
<name>A0A428UH92_9HYPO</name>
<accession>A0A428UH92</accession>
<evidence type="ECO:0000256" key="4">
    <source>
        <dbReference type="ARBA" id="ARBA00022989"/>
    </source>
</evidence>
<gene>
    <name evidence="7" type="ORF">CEP52_001820</name>
</gene>
<evidence type="ECO:0000313" key="8">
    <source>
        <dbReference type="Proteomes" id="UP000287144"/>
    </source>
</evidence>
<feature type="transmembrane region" description="Helical" evidence="6">
    <location>
        <begin position="46"/>
        <end position="68"/>
    </location>
</feature>
<organism evidence="7 8">
    <name type="scientific">Fusarium oligoseptatum</name>
    <dbReference type="NCBI Taxonomy" id="2604345"/>
    <lineage>
        <taxon>Eukaryota</taxon>
        <taxon>Fungi</taxon>
        <taxon>Dikarya</taxon>
        <taxon>Ascomycota</taxon>
        <taxon>Pezizomycotina</taxon>
        <taxon>Sordariomycetes</taxon>
        <taxon>Hypocreomycetidae</taxon>
        <taxon>Hypocreales</taxon>
        <taxon>Nectriaceae</taxon>
        <taxon>Fusarium</taxon>
        <taxon>Fusarium solani species complex</taxon>
    </lineage>
</organism>
<evidence type="ECO:0000256" key="3">
    <source>
        <dbReference type="ARBA" id="ARBA00022692"/>
    </source>
</evidence>
<keyword evidence="8" id="KW-1185">Reference proteome</keyword>
<evidence type="ECO:0000256" key="5">
    <source>
        <dbReference type="ARBA" id="ARBA00023136"/>
    </source>
</evidence>
<comment type="caution">
    <text evidence="7">The sequence shown here is derived from an EMBL/GenBank/DDBJ whole genome shotgun (WGS) entry which is preliminary data.</text>
</comment>
<comment type="subcellular location">
    <subcellularLocation>
        <location evidence="1">Membrane</location>
        <topology evidence="1">Multi-pass membrane protein</topology>
    </subcellularLocation>
</comment>
<comment type="similarity">
    <text evidence="2">Belongs to the IFI6/IFI27 family.</text>
</comment>